<evidence type="ECO:0000256" key="1">
    <source>
        <dbReference type="SAM" id="MobiDB-lite"/>
    </source>
</evidence>
<reference evidence="2" key="1">
    <citation type="submission" date="2021-06" db="EMBL/GenBank/DDBJ databases">
        <authorList>
            <person name="Kallberg Y."/>
            <person name="Tangrot J."/>
            <person name="Rosling A."/>
        </authorList>
    </citation>
    <scope>NUCLEOTIDE SEQUENCE</scope>
    <source>
        <strain evidence="2">FL130A</strain>
    </source>
</reference>
<proteinExistence type="predicted"/>
<dbReference type="EMBL" id="CAJVPS010038302">
    <property type="protein sequence ID" value="CAG8746783.1"/>
    <property type="molecule type" value="Genomic_DNA"/>
</dbReference>
<sequence length="60" mass="6629">MVKIENLTNQPESNQNNPPTKKEESGLIKTIGQLLPLAPFVYEQFTGQKVPPMTGTMADI</sequence>
<dbReference type="OrthoDB" id="2441802at2759"/>
<feature type="region of interest" description="Disordered" evidence="1">
    <location>
        <begin position="1"/>
        <end position="25"/>
    </location>
</feature>
<organism evidence="2 3">
    <name type="scientific">Ambispora leptoticha</name>
    <dbReference type="NCBI Taxonomy" id="144679"/>
    <lineage>
        <taxon>Eukaryota</taxon>
        <taxon>Fungi</taxon>
        <taxon>Fungi incertae sedis</taxon>
        <taxon>Mucoromycota</taxon>
        <taxon>Glomeromycotina</taxon>
        <taxon>Glomeromycetes</taxon>
        <taxon>Archaeosporales</taxon>
        <taxon>Ambisporaceae</taxon>
        <taxon>Ambispora</taxon>
    </lineage>
</organism>
<protein>
    <submittedName>
        <fullName evidence="2">6903_t:CDS:1</fullName>
    </submittedName>
</protein>
<gene>
    <name evidence="2" type="ORF">ALEPTO_LOCUS13153</name>
</gene>
<accession>A0A9N9IR79</accession>
<feature type="compositionally biased region" description="Polar residues" evidence="1">
    <location>
        <begin position="1"/>
        <end position="19"/>
    </location>
</feature>
<keyword evidence="3" id="KW-1185">Reference proteome</keyword>
<feature type="non-terminal residue" evidence="2">
    <location>
        <position position="60"/>
    </location>
</feature>
<dbReference type="AlphaFoldDB" id="A0A9N9IR79"/>
<evidence type="ECO:0000313" key="2">
    <source>
        <dbReference type="EMBL" id="CAG8746783.1"/>
    </source>
</evidence>
<name>A0A9N9IR79_9GLOM</name>
<evidence type="ECO:0000313" key="3">
    <source>
        <dbReference type="Proteomes" id="UP000789508"/>
    </source>
</evidence>
<dbReference type="Proteomes" id="UP000789508">
    <property type="component" value="Unassembled WGS sequence"/>
</dbReference>
<comment type="caution">
    <text evidence="2">The sequence shown here is derived from an EMBL/GenBank/DDBJ whole genome shotgun (WGS) entry which is preliminary data.</text>
</comment>